<dbReference type="GO" id="GO:0010181">
    <property type="term" value="F:FMN binding"/>
    <property type="evidence" value="ECO:0007669"/>
    <property type="project" value="InterPro"/>
</dbReference>
<organism evidence="2 3">
    <name type="scientific">Photobacterium aphoticum</name>
    <dbReference type="NCBI Taxonomy" id="754436"/>
    <lineage>
        <taxon>Bacteria</taxon>
        <taxon>Pseudomonadati</taxon>
        <taxon>Pseudomonadota</taxon>
        <taxon>Gammaproteobacteria</taxon>
        <taxon>Vibrionales</taxon>
        <taxon>Vibrionaceae</taxon>
        <taxon>Photobacterium</taxon>
    </lineage>
</organism>
<dbReference type="STRING" id="754436.JCM19237_6111"/>
<feature type="domain" description="NADH:flavin oxidoreductase/NADH oxidase N-terminal" evidence="1">
    <location>
        <begin position="5"/>
        <end position="59"/>
    </location>
</feature>
<dbReference type="InterPro" id="IPR045247">
    <property type="entry name" value="Oye-like"/>
</dbReference>
<name>A0A090QLU3_9GAMM</name>
<keyword evidence="2" id="KW-0560">Oxidoreductase</keyword>
<proteinExistence type="predicted"/>
<dbReference type="InterPro" id="IPR013785">
    <property type="entry name" value="Aldolase_TIM"/>
</dbReference>
<dbReference type="Pfam" id="PF00724">
    <property type="entry name" value="Oxidored_FMN"/>
    <property type="match status" value="1"/>
</dbReference>
<evidence type="ECO:0000313" key="3">
    <source>
        <dbReference type="Proteomes" id="UP000029227"/>
    </source>
</evidence>
<dbReference type="GO" id="GO:0005829">
    <property type="term" value="C:cytosol"/>
    <property type="evidence" value="ECO:0007669"/>
    <property type="project" value="TreeGrafter"/>
</dbReference>
<dbReference type="Gene3D" id="3.20.20.70">
    <property type="entry name" value="Aldolase class I"/>
    <property type="match status" value="1"/>
</dbReference>
<sequence length="85" mass="9375">MAFKHAVREAYKGVLIYAGRYDAEKAESALQEGWADMIGFGRPFIANPDLPSRIQHGYPLTMHDPNTLFGGAEQGLTDYPAYTPA</sequence>
<evidence type="ECO:0000313" key="2">
    <source>
        <dbReference type="EMBL" id="GAL03218.1"/>
    </source>
</evidence>
<dbReference type="GO" id="GO:0008670">
    <property type="term" value="F:2,4-dienoyl-CoA reductase (NADPH) activity"/>
    <property type="evidence" value="ECO:0007669"/>
    <property type="project" value="UniProtKB-EC"/>
</dbReference>
<dbReference type="InterPro" id="IPR001155">
    <property type="entry name" value="OxRdtase_FMN_N"/>
</dbReference>
<dbReference type="EC" id="1.3.1.34" evidence="2"/>
<dbReference type="PANTHER" id="PTHR22893:SF91">
    <property type="entry name" value="NADPH DEHYDROGENASE 2-RELATED"/>
    <property type="match status" value="1"/>
</dbReference>
<dbReference type="Proteomes" id="UP000029227">
    <property type="component" value="Unassembled WGS sequence"/>
</dbReference>
<reference evidence="2 3" key="1">
    <citation type="journal article" date="2014" name="Genome Announc.">
        <title>Draft Genome Sequences of Two Vibrionaceae Species, Vibrio ponticus C121 and Photobacterium aphoticum C119, Isolated as Coral Reef Microbiota.</title>
        <authorList>
            <person name="Al-saari N."/>
            <person name="Meirelles P.M."/>
            <person name="Mino S."/>
            <person name="Suda W."/>
            <person name="Oshima K."/>
            <person name="Hattori M."/>
            <person name="Ohkuma M."/>
            <person name="Thompson F.L."/>
            <person name="Gomez-Gil B."/>
            <person name="Sawabe T."/>
            <person name="Sawabe T."/>
        </authorList>
    </citation>
    <scope>NUCLEOTIDE SEQUENCE [LARGE SCALE GENOMIC DNA]</scope>
    <source>
        <strain evidence="2 3">JCM 19237</strain>
    </source>
</reference>
<accession>A0A090QLU3</accession>
<dbReference type="AlphaFoldDB" id="A0A090QLU3"/>
<gene>
    <name evidence="2" type="ORF">JCM19237_6111</name>
</gene>
<dbReference type="EMBL" id="BBMN01000001">
    <property type="protein sequence ID" value="GAL03218.1"/>
    <property type="molecule type" value="Genomic_DNA"/>
</dbReference>
<evidence type="ECO:0000259" key="1">
    <source>
        <dbReference type="Pfam" id="PF00724"/>
    </source>
</evidence>
<dbReference type="PANTHER" id="PTHR22893">
    <property type="entry name" value="NADH OXIDOREDUCTASE-RELATED"/>
    <property type="match status" value="1"/>
</dbReference>
<protein>
    <submittedName>
        <fullName evidence="2">2,4-dienoyl-CoA reductase</fullName>
        <ecNumber evidence="2">1.3.1.34</ecNumber>
    </submittedName>
</protein>
<dbReference type="SUPFAM" id="SSF51395">
    <property type="entry name" value="FMN-linked oxidoreductases"/>
    <property type="match status" value="1"/>
</dbReference>
<dbReference type="eggNOG" id="COG1902">
    <property type="taxonomic scope" value="Bacteria"/>
</dbReference>
<comment type="caution">
    <text evidence="2">The sequence shown here is derived from an EMBL/GenBank/DDBJ whole genome shotgun (WGS) entry which is preliminary data.</text>
</comment>